<dbReference type="FunFam" id="1.10.238.10:FF:000003">
    <property type="entry name" value="Calmodulin A"/>
    <property type="match status" value="1"/>
</dbReference>
<dbReference type="InterPro" id="IPR039647">
    <property type="entry name" value="EF_hand_pair_protein_CML-like"/>
</dbReference>
<proteinExistence type="predicted"/>
<gene>
    <name evidence="5" type="ORF">Taro_056531</name>
</gene>
<dbReference type="SMART" id="SM00054">
    <property type="entry name" value="EFh"/>
    <property type="match status" value="2"/>
</dbReference>
<dbReference type="InterPro" id="IPR018247">
    <property type="entry name" value="EF_Hand_1_Ca_BS"/>
</dbReference>
<name>A0A843XXN6_COLES</name>
<dbReference type="CDD" id="cd00051">
    <property type="entry name" value="EFh"/>
    <property type="match status" value="1"/>
</dbReference>
<dbReference type="InterPro" id="IPR002048">
    <property type="entry name" value="EF_hand_dom"/>
</dbReference>
<dbReference type="EMBL" id="NMUH01016451">
    <property type="protein sequence ID" value="MQM23467.1"/>
    <property type="molecule type" value="Genomic_DNA"/>
</dbReference>
<protein>
    <recommendedName>
        <fullName evidence="4">EF-hand domain-containing protein</fullName>
    </recommendedName>
</protein>
<dbReference type="InterPro" id="IPR011992">
    <property type="entry name" value="EF-hand-dom_pair"/>
</dbReference>
<keyword evidence="2" id="KW-0677">Repeat</keyword>
<evidence type="ECO:0000256" key="1">
    <source>
        <dbReference type="ARBA" id="ARBA00022723"/>
    </source>
</evidence>
<evidence type="ECO:0000256" key="2">
    <source>
        <dbReference type="ARBA" id="ARBA00022737"/>
    </source>
</evidence>
<dbReference type="SUPFAM" id="SSF47473">
    <property type="entry name" value="EF-hand"/>
    <property type="match status" value="1"/>
</dbReference>
<dbReference type="OrthoDB" id="26525at2759"/>
<dbReference type="Proteomes" id="UP000652761">
    <property type="component" value="Unassembled WGS sequence"/>
</dbReference>
<dbReference type="PROSITE" id="PS00018">
    <property type="entry name" value="EF_HAND_1"/>
    <property type="match status" value="1"/>
</dbReference>
<keyword evidence="3" id="KW-0106">Calcium</keyword>
<dbReference type="PROSITE" id="PS50222">
    <property type="entry name" value="EF_HAND_2"/>
    <property type="match status" value="2"/>
</dbReference>
<dbReference type="AlphaFoldDB" id="A0A843XXN6"/>
<feature type="non-terminal residue" evidence="5">
    <location>
        <position position="1"/>
    </location>
</feature>
<evidence type="ECO:0000313" key="5">
    <source>
        <dbReference type="EMBL" id="MQM23467.1"/>
    </source>
</evidence>
<evidence type="ECO:0000313" key="6">
    <source>
        <dbReference type="Proteomes" id="UP000652761"/>
    </source>
</evidence>
<sequence>ICRFRVLPLWKTLPSTYDTCMTKVQTQRRGSTQQPGMPRSLFFCNMTILLVGFRQLCVKSIFFLFTQINLASQNGSLEGADHGGEGGAAVASCASTKECCRSCNWRLASSAGRQRDDGAVEARGGGVPSAAEMALVMERLGVKLDEEEAERDGRCRGCFLAEVAEGVLEEKAASAEELEAAFAVFDRDGDGYVVAEELREVMWGRLGWEEGAALEDCRRMIGAYDEDGDGRIDLGDFRRLLESAA</sequence>
<organism evidence="5 6">
    <name type="scientific">Colocasia esculenta</name>
    <name type="common">Wild taro</name>
    <name type="synonym">Arum esculentum</name>
    <dbReference type="NCBI Taxonomy" id="4460"/>
    <lineage>
        <taxon>Eukaryota</taxon>
        <taxon>Viridiplantae</taxon>
        <taxon>Streptophyta</taxon>
        <taxon>Embryophyta</taxon>
        <taxon>Tracheophyta</taxon>
        <taxon>Spermatophyta</taxon>
        <taxon>Magnoliopsida</taxon>
        <taxon>Liliopsida</taxon>
        <taxon>Araceae</taxon>
        <taxon>Aroideae</taxon>
        <taxon>Colocasieae</taxon>
        <taxon>Colocasia</taxon>
    </lineage>
</organism>
<dbReference type="PANTHER" id="PTHR10891">
    <property type="entry name" value="EF-HAND CALCIUM-BINDING DOMAIN CONTAINING PROTEIN"/>
    <property type="match status" value="1"/>
</dbReference>
<evidence type="ECO:0000259" key="4">
    <source>
        <dbReference type="PROSITE" id="PS50222"/>
    </source>
</evidence>
<dbReference type="GO" id="GO:0005509">
    <property type="term" value="F:calcium ion binding"/>
    <property type="evidence" value="ECO:0007669"/>
    <property type="project" value="InterPro"/>
</dbReference>
<comment type="caution">
    <text evidence="5">The sequence shown here is derived from an EMBL/GenBank/DDBJ whole genome shotgun (WGS) entry which is preliminary data.</text>
</comment>
<dbReference type="Gene3D" id="1.10.238.10">
    <property type="entry name" value="EF-hand"/>
    <property type="match status" value="1"/>
</dbReference>
<reference evidence="5" key="1">
    <citation type="submission" date="2017-07" db="EMBL/GenBank/DDBJ databases">
        <title>Taro Niue Genome Assembly and Annotation.</title>
        <authorList>
            <person name="Atibalentja N."/>
            <person name="Keating K."/>
            <person name="Fields C.J."/>
        </authorList>
    </citation>
    <scope>NUCLEOTIDE SEQUENCE</scope>
    <source>
        <strain evidence="5">Niue_2</strain>
        <tissue evidence="5">Leaf</tissue>
    </source>
</reference>
<keyword evidence="1" id="KW-0479">Metal-binding</keyword>
<keyword evidence="6" id="KW-1185">Reference proteome</keyword>
<evidence type="ECO:0000256" key="3">
    <source>
        <dbReference type="ARBA" id="ARBA00022837"/>
    </source>
</evidence>
<dbReference type="Pfam" id="PF13499">
    <property type="entry name" value="EF-hand_7"/>
    <property type="match status" value="1"/>
</dbReference>
<accession>A0A843XXN6</accession>
<feature type="domain" description="EF-hand" evidence="4">
    <location>
        <begin position="173"/>
        <end position="208"/>
    </location>
</feature>
<feature type="domain" description="EF-hand" evidence="4">
    <location>
        <begin position="212"/>
        <end position="245"/>
    </location>
</feature>